<comment type="cofactor">
    <cofactor evidence="1">
        <name>Mg(2+)</name>
        <dbReference type="ChEBI" id="CHEBI:18420"/>
    </cofactor>
</comment>
<dbReference type="GO" id="GO:0006564">
    <property type="term" value="P:L-serine biosynthetic process"/>
    <property type="evidence" value="ECO:0007669"/>
    <property type="project" value="UniProtKB-KW"/>
</dbReference>
<dbReference type="Gene3D" id="3.40.50.1000">
    <property type="entry name" value="HAD superfamily/HAD-like"/>
    <property type="match status" value="1"/>
</dbReference>
<evidence type="ECO:0000256" key="2">
    <source>
        <dbReference type="ARBA" id="ARBA00005135"/>
    </source>
</evidence>
<dbReference type="OrthoDB" id="9792539at2"/>
<evidence type="ECO:0000256" key="1">
    <source>
        <dbReference type="ARBA" id="ARBA00001946"/>
    </source>
</evidence>
<comment type="catalytic activity">
    <reaction evidence="12">
        <text>O-phospho-L-serine + H2O = L-serine + phosphate</text>
        <dbReference type="Rhea" id="RHEA:21208"/>
        <dbReference type="ChEBI" id="CHEBI:15377"/>
        <dbReference type="ChEBI" id="CHEBI:33384"/>
        <dbReference type="ChEBI" id="CHEBI:43474"/>
        <dbReference type="ChEBI" id="CHEBI:57524"/>
        <dbReference type="EC" id="3.1.3.3"/>
    </reaction>
</comment>
<dbReference type="NCBIfam" id="TIGR00338">
    <property type="entry name" value="serB"/>
    <property type="match status" value="1"/>
</dbReference>
<protein>
    <recommendedName>
        <fullName evidence="5">Phosphoserine phosphatase</fullName>
        <ecNumber evidence="4">3.1.3.3</ecNumber>
    </recommendedName>
    <alternativeName>
        <fullName evidence="11">O-phosphoserine phosphohydrolase</fullName>
    </alternativeName>
</protein>
<gene>
    <name evidence="15" type="primary">serB</name>
    <name evidence="15" type="ORF">PFRI_38970</name>
</gene>
<evidence type="ECO:0000256" key="3">
    <source>
        <dbReference type="ARBA" id="ARBA00009184"/>
    </source>
</evidence>
<feature type="active site" description="Proton donor" evidence="14">
    <location>
        <position position="85"/>
    </location>
</feature>
<evidence type="ECO:0000256" key="11">
    <source>
        <dbReference type="ARBA" id="ARBA00031693"/>
    </source>
</evidence>
<evidence type="ECO:0000313" key="16">
    <source>
        <dbReference type="Proteomes" id="UP000184514"/>
    </source>
</evidence>
<dbReference type="STRING" id="696762.PFRI_38970"/>
<dbReference type="GO" id="GO:0005737">
    <property type="term" value="C:cytoplasm"/>
    <property type="evidence" value="ECO:0007669"/>
    <property type="project" value="TreeGrafter"/>
</dbReference>
<keyword evidence="10" id="KW-0718">Serine biosynthesis</keyword>
<dbReference type="InterPro" id="IPR050582">
    <property type="entry name" value="HAD-like_SerB"/>
</dbReference>
<evidence type="ECO:0000256" key="8">
    <source>
        <dbReference type="ARBA" id="ARBA00022801"/>
    </source>
</evidence>
<comment type="similarity">
    <text evidence="3">Belongs to the HAD-like hydrolase superfamily. SerB family.</text>
</comment>
<keyword evidence="7" id="KW-0479">Metal-binding</keyword>
<evidence type="ECO:0000256" key="10">
    <source>
        <dbReference type="ARBA" id="ARBA00023299"/>
    </source>
</evidence>
<dbReference type="EMBL" id="MLCB01000213">
    <property type="protein sequence ID" value="OJI91894.1"/>
    <property type="molecule type" value="Genomic_DNA"/>
</dbReference>
<evidence type="ECO:0000256" key="12">
    <source>
        <dbReference type="ARBA" id="ARBA00048138"/>
    </source>
</evidence>
<evidence type="ECO:0000256" key="14">
    <source>
        <dbReference type="PIRSR" id="PIRSR604469-1"/>
    </source>
</evidence>
<keyword evidence="16" id="KW-1185">Reference proteome</keyword>
<dbReference type="GO" id="GO:0000287">
    <property type="term" value="F:magnesium ion binding"/>
    <property type="evidence" value="ECO:0007669"/>
    <property type="project" value="TreeGrafter"/>
</dbReference>
<evidence type="ECO:0000256" key="9">
    <source>
        <dbReference type="ARBA" id="ARBA00022842"/>
    </source>
</evidence>
<evidence type="ECO:0000256" key="5">
    <source>
        <dbReference type="ARBA" id="ARBA00015196"/>
    </source>
</evidence>
<dbReference type="GO" id="GO:0036424">
    <property type="term" value="F:L-phosphoserine phosphatase activity"/>
    <property type="evidence" value="ECO:0007669"/>
    <property type="project" value="InterPro"/>
</dbReference>
<organism evidence="15 16">
    <name type="scientific">Planktotalea frisia</name>
    <dbReference type="NCBI Taxonomy" id="696762"/>
    <lineage>
        <taxon>Bacteria</taxon>
        <taxon>Pseudomonadati</taxon>
        <taxon>Pseudomonadota</taxon>
        <taxon>Alphaproteobacteria</taxon>
        <taxon>Rhodobacterales</taxon>
        <taxon>Paracoccaceae</taxon>
        <taxon>Planktotalea</taxon>
    </lineage>
</organism>
<dbReference type="SFLD" id="SFLDG01136">
    <property type="entry name" value="C1.6:_Phosphoserine_Phosphatas"/>
    <property type="match status" value="1"/>
</dbReference>
<evidence type="ECO:0000256" key="7">
    <source>
        <dbReference type="ARBA" id="ARBA00022723"/>
    </source>
</evidence>
<dbReference type="EC" id="3.1.3.3" evidence="4"/>
<name>A0A1L9NRZ4_9RHOB</name>
<dbReference type="InterPro" id="IPR004469">
    <property type="entry name" value="PSP"/>
</dbReference>
<feature type="active site" description="Nucleophile" evidence="14">
    <location>
        <position position="83"/>
    </location>
</feature>
<comment type="pathway">
    <text evidence="2">Amino-acid biosynthesis; L-serine biosynthesis; L-serine from 3-phospho-D-glycerate: step 3/3.</text>
</comment>
<keyword evidence="8 15" id="KW-0378">Hydrolase</keyword>
<evidence type="ECO:0000256" key="13">
    <source>
        <dbReference type="ARBA" id="ARBA00048523"/>
    </source>
</evidence>
<dbReference type="PANTHER" id="PTHR43344:SF2">
    <property type="entry name" value="PHOSPHOSERINE PHOSPHATASE"/>
    <property type="match status" value="1"/>
</dbReference>
<keyword evidence="9" id="KW-0460">Magnesium</keyword>
<proteinExistence type="inferred from homology"/>
<dbReference type="Pfam" id="PF12710">
    <property type="entry name" value="HAD"/>
    <property type="match status" value="1"/>
</dbReference>
<dbReference type="InterPro" id="IPR036412">
    <property type="entry name" value="HAD-like_sf"/>
</dbReference>
<dbReference type="SFLD" id="SFLDG01137">
    <property type="entry name" value="C1.6.1:_Phosphoserine_Phosphat"/>
    <property type="match status" value="1"/>
</dbReference>
<sequence length="293" mass="30842">MTQIVSLIGARGTNSVTVELIDSLKNAWGGADVKWLAAGEASEFAVAEIPDNRWEVWSDLQTLGVDLIVQPEEGRRKMMLLADMDSTMIQQECIDELAAEAGVGDRVAAITAAAMNGELDFDGALRERVGLLKGLPESVINEVLDKRITLMPGGSELIATMKVNGAYAALVSGGFTAFTGAIAEKLGFDENRANTLIAKDGLLTGDVGMPILGKQAKVDALEEITARLGISESDVLAVGDGANDLGMLKRAGTGVALHAKPSVAAQCDVRVNFGDLTALLYLQGYARDAFSNC</sequence>
<evidence type="ECO:0000313" key="15">
    <source>
        <dbReference type="EMBL" id="OJI91894.1"/>
    </source>
</evidence>
<evidence type="ECO:0000256" key="4">
    <source>
        <dbReference type="ARBA" id="ARBA00012640"/>
    </source>
</evidence>
<dbReference type="SUPFAM" id="SSF56784">
    <property type="entry name" value="HAD-like"/>
    <property type="match status" value="1"/>
</dbReference>
<dbReference type="SFLD" id="SFLDS00003">
    <property type="entry name" value="Haloacid_Dehalogenase"/>
    <property type="match status" value="1"/>
</dbReference>
<evidence type="ECO:0000256" key="6">
    <source>
        <dbReference type="ARBA" id="ARBA00022605"/>
    </source>
</evidence>
<comment type="catalytic activity">
    <reaction evidence="13">
        <text>O-phospho-D-serine + H2O = D-serine + phosphate</text>
        <dbReference type="Rhea" id="RHEA:24873"/>
        <dbReference type="ChEBI" id="CHEBI:15377"/>
        <dbReference type="ChEBI" id="CHEBI:35247"/>
        <dbReference type="ChEBI" id="CHEBI:43474"/>
        <dbReference type="ChEBI" id="CHEBI:58680"/>
        <dbReference type="EC" id="3.1.3.3"/>
    </reaction>
</comment>
<reference evidence="15 16" key="1">
    <citation type="submission" date="2016-10" db="EMBL/GenBank/DDBJ databases">
        <title>Genome sequence of Planktotalea frisia SH6-1.</title>
        <authorList>
            <person name="Poehlein A."/>
            <person name="Bakenhus I."/>
            <person name="Voget S."/>
            <person name="Brinkhoff T."/>
            <person name="Simon M."/>
        </authorList>
    </citation>
    <scope>NUCLEOTIDE SEQUENCE [LARGE SCALE GENOMIC DNA]</scope>
    <source>
        <strain evidence="15 16">SH6-1</strain>
    </source>
</reference>
<dbReference type="RefSeq" id="WP_072632370.1">
    <property type="nucleotide sequence ID" value="NZ_MLCB01000213.1"/>
</dbReference>
<comment type="caution">
    <text evidence="15">The sequence shown here is derived from an EMBL/GenBank/DDBJ whole genome shotgun (WGS) entry which is preliminary data.</text>
</comment>
<dbReference type="SFLD" id="SFLDF00029">
    <property type="entry name" value="phosphoserine_phosphatase"/>
    <property type="match status" value="1"/>
</dbReference>
<dbReference type="InterPro" id="IPR023214">
    <property type="entry name" value="HAD_sf"/>
</dbReference>
<dbReference type="Proteomes" id="UP000184514">
    <property type="component" value="Unassembled WGS sequence"/>
</dbReference>
<keyword evidence="6" id="KW-0028">Amino-acid biosynthesis</keyword>
<dbReference type="PANTHER" id="PTHR43344">
    <property type="entry name" value="PHOSPHOSERINE PHOSPHATASE"/>
    <property type="match status" value="1"/>
</dbReference>
<accession>A0A1L9NRZ4</accession>
<dbReference type="NCBIfam" id="TIGR01488">
    <property type="entry name" value="HAD-SF-IB"/>
    <property type="match status" value="1"/>
</dbReference>
<dbReference type="CDD" id="cd07500">
    <property type="entry name" value="HAD_PSP"/>
    <property type="match status" value="1"/>
</dbReference>
<dbReference type="UniPathway" id="UPA00135">
    <property type="reaction ID" value="UER00198"/>
</dbReference>
<dbReference type="AlphaFoldDB" id="A0A1L9NRZ4"/>